<feature type="non-terminal residue" evidence="3">
    <location>
        <position position="256"/>
    </location>
</feature>
<dbReference type="InterPro" id="IPR052620">
    <property type="entry name" value="ELYS/MEL-28_NucAsmblyFactor"/>
</dbReference>
<evidence type="ECO:0000313" key="3">
    <source>
        <dbReference type="EMBL" id="NWU73698.1"/>
    </source>
</evidence>
<keyword evidence="2" id="KW-0472">Membrane</keyword>
<evidence type="ECO:0000256" key="1">
    <source>
        <dbReference type="SAM" id="MobiDB-lite"/>
    </source>
</evidence>
<feature type="compositionally biased region" description="Polar residues" evidence="1">
    <location>
        <begin position="237"/>
        <end position="250"/>
    </location>
</feature>
<sequence length="256" mass="27820">VLSKIGEVWVGYERKTSFSQHDSPRVSEPPVIMRPLPDAVVRHAFIGSPVTTFSQKSSRLLDSVVRPVPSCPAAQGGSWWSPCRASTSFMASSPLKSNTHGSISQKNFSGGSELHLLETPLVVKNENQLCSALLMVTPVKLRNTSRSLGVFCLALTKSICMLLIVIFFFTKKVTEDDKALSGASSEHHHGVGEDFWSESRDKAALFTQSNPEDDGTEGGESSEIIAGNDLEKMGASKESNFSARSDQTTLEYHDAN</sequence>
<accession>A0A7K5Z7M0</accession>
<organism evidence="3 4">
    <name type="scientific">Pterocles burchelli</name>
    <dbReference type="NCBI Taxonomy" id="2585816"/>
    <lineage>
        <taxon>Eukaryota</taxon>
        <taxon>Metazoa</taxon>
        <taxon>Chordata</taxon>
        <taxon>Craniata</taxon>
        <taxon>Vertebrata</taxon>
        <taxon>Euteleostomi</taxon>
        <taxon>Archelosauria</taxon>
        <taxon>Archosauria</taxon>
        <taxon>Dinosauria</taxon>
        <taxon>Saurischia</taxon>
        <taxon>Theropoda</taxon>
        <taxon>Coelurosauria</taxon>
        <taxon>Aves</taxon>
        <taxon>Neognathae</taxon>
        <taxon>Neoaves</taxon>
        <taxon>Columbimorphae</taxon>
        <taxon>Pterocliformes</taxon>
        <taxon>Pteroclidae</taxon>
        <taxon>Pterocles</taxon>
    </lineage>
</organism>
<comment type="caution">
    <text evidence="3">The sequence shown here is derived from an EMBL/GenBank/DDBJ whole genome shotgun (WGS) entry which is preliminary data.</text>
</comment>
<dbReference type="PANTHER" id="PTHR21583">
    <property type="entry name" value="ELYS PROTEIN"/>
    <property type="match status" value="1"/>
</dbReference>
<protein>
    <submittedName>
        <fullName evidence="3">ELYS protein</fullName>
    </submittedName>
</protein>
<feature type="region of interest" description="Disordered" evidence="1">
    <location>
        <begin position="206"/>
        <end position="256"/>
    </location>
</feature>
<dbReference type="EMBL" id="VYZE01004058">
    <property type="protein sequence ID" value="NWU73698.1"/>
    <property type="molecule type" value="Genomic_DNA"/>
</dbReference>
<proteinExistence type="predicted"/>
<reference evidence="3 4" key="1">
    <citation type="submission" date="2019-09" db="EMBL/GenBank/DDBJ databases">
        <title>Bird 10,000 Genomes (B10K) Project - Family phase.</title>
        <authorList>
            <person name="Zhang G."/>
        </authorList>
    </citation>
    <scope>NUCLEOTIDE SEQUENCE [LARGE SCALE GENOMIC DNA]</scope>
    <source>
        <strain evidence="3">B10K-DU-027-49</strain>
        <tissue evidence="3">Muscle</tissue>
    </source>
</reference>
<dbReference type="PANTHER" id="PTHR21583:SF8">
    <property type="entry name" value="PROTEIN ELYS"/>
    <property type="match status" value="1"/>
</dbReference>
<keyword evidence="4" id="KW-1185">Reference proteome</keyword>
<dbReference type="AlphaFoldDB" id="A0A7K5Z7M0"/>
<name>A0A7K5Z7M0_9AVES</name>
<dbReference type="Proteomes" id="UP000522270">
    <property type="component" value="Unassembled WGS sequence"/>
</dbReference>
<evidence type="ECO:0000313" key="4">
    <source>
        <dbReference type="Proteomes" id="UP000522270"/>
    </source>
</evidence>
<keyword evidence="2" id="KW-0812">Transmembrane</keyword>
<keyword evidence="2" id="KW-1133">Transmembrane helix</keyword>
<evidence type="ECO:0000256" key="2">
    <source>
        <dbReference type="SAM" id="Phobius"/>
    </source>
</evidence>
<dbReference type="OrthoDB" id="20729at2759"/>
<feature type="transmembrane region" description="Helical" evidence="2">
    <location>
        <begin position="148"/>
        <end position="169"/>
    </location>
</feature>
<gene>
    <name evidence="3" type="primary">Ahctf1</name>
    <name evidence="3" type="ORF">PTEBUR_R10093</name>
</gene>
<feature type="non-terminal residue" evidence="3">
    <location>
        <position position="1"/>
    </location>
</feature>